<dbReference type="Gene3D" id="2.40.50.100">
    <property type="match status" value="1"/>
</dbReference>
<dbReference type="Proteomes" id="UP001595704">
    <property type="component" value="Unassembled WGS sequence"/>
</dbReference>
<comment type="caution">
    <text evidence="9">The sequence shown here is derived from an EMBL/GenBank/DDBJ whole genome shotgun (WGS) entry which is preliminary data.</text>
</comment>
<feature type="chain" id="PRO_5045730675" evidence="4">
    <location>
        <begin position="37"/>
        <end position="412"/>
    </location>
</feature>
<evidence type="ECO:0000313" key="9">
    <source>
        <dbReference type="EMBL" id="MFC3637891.1"/>
    </source>
</evidence>
<dbReference type="Pfam" id="PF25876">
    <property type="entry name" value="HH_MFP_RND"/>
    <property type="match status" value="1"/>
</dbReference>
<evidence type="ECO:0000256" key="3">
    <source>
        <dbReference type="SAM" id="MobiDB-lite"/>
    </source>
</evidence>
<evidence type="ECO:0000259" key="8">
    <source>
        <dbReference type="Pfam" id="PF25967"/>
    </source>
</evidence>
<sequence>MKIHAPRARLASYGAPCLAIALALATAACDQPQASATPPTASTTAPEISFITARQEPIPLVRELPGRVTARSVAEVRARVSGLVVKRAFEQGSKVNEGDLLYKIDPAPYQVELARSDAALHRAEASLVLARQQAERMNTLLSRHIASQAQYDAAIAAQKQAEAEVAGARAARDGARLNLDYTNVRAPISGRIGRALLTEGTLLDSANSGVLATIQQIDPIYIDITQSVGELNKLRRDLASGELAHLEGNGANVELIMDDGSIYAHNGRLLFSDVTADPGTGQVTLRVLMPNPDSELFPGMYVRARLAQGVDADAIAVPQQAVHRSNDGRAEVWVVKPDNRVALQPVEVGQVVSGSWLVNAGLKPGERVVVEGFQKISAGMEVKPVALPPTARQASLSGPARATGALRDARGL</sequence>
<dbReference type="InterPro" id="IPR058627">
    <property type="entry name" value="MdtA-like_C"/>
</dbReference>
<dbReference type="EMBL" id="JBHRYC010000051">
    <property type="protein sequence ID" value="MFC3637891.1"/>
    <property type="molecule type" value="Genomic_DNA"/>
</dbReference>
<reference evidence="10" key="1">
    <citation type="journal article" date="2019" name="Int. J. Syst. Evol. Microbiol.">
        <title>The Global Catalogue of Microorganisms (GCM) 10K type strain sequencing project: providing services to taxonomists for standard genome sequencing and annotation.</title>
        <authorList>
            <consortium name="The Broad Institute Genomics Platform"/>
            <consortium name="The Broad Institute Genome Sequencing Center for Infectious Disease"/>
            <person name="Wu L."/>
            <person name="Ma J."/>
        </authorList>
    </citation>
    <scope>NUCLEOTIDE SEQUENCE [LARGE SCALE GENOMIC DNA]</scope>
    <source>
        <strain evidence="10">KCTC 42282</strain>
    </source>
</reference>
<dbReference type="Gene3D" id="2.40.420.20">
    <property type="match status" value="1"/>
</dbReference>
<accession>A0ABV7UGQ2</accession>
<name>A0ABV7UGQ2_9HYPH</name>
<dbReference type="PROSITE" id="PS51257">
    <property type="entry name" value="PROKAR_LIPOPROTEIN"/>
    <property type="match status" value="1"/>
</dbReference>
<dbReference type="InterPro" id="IPR058625">
    <property type="entry name" value="MdtA-like_BSH"/>
</dbReference>
<dbReference type="InterPro" id="IPR058624">
    <property type="entry name" value="MdtA-like_HH"/>
</dbReference>
<comment type="similarity">
    <text evidence="2">Belongs to the membrane fusion protein (MFP) (TC 8.A.1) family.</text>
</comment>
<evidence type="ECO:0000259" key="6">
    <source>
        <dbReference type="Pfam" id="PF25917"/>
    </source>
</evidence>
<feature type="domain" description="Multidrug resistance protein MdtA-like beta-barrel" evidence="7">
    <location>
        <begin position="219"/>
        <end position="309"/>
    </location>
</feature>
<organism evidence="9 10">
    <name type="scientific">Camelimonas fluminis</name>
    <dbReference type="NCBI Taxonomy" id="1576911"/>
    <lineage>
        <taxon>Bacteria</taxon>
        <taxon>Pseudomonadati</taxon>
        <taxon>Pseudomonadota</taxon>
        <taxon>Alphaproteobacteria</taxon>
        <taxon>Hyphomicrobiales</taxon>
        <taxon>Chelatococcaceae</taxon>
        <taxon>Camelimonas</taxon>
    </lineage>
</organism>
<dbReference type="RefSeq" id="WP_191320594.1">
    <property type="nucleotide sequence ID" value="NZ_BNCG01000020.1"/>
</dbReference>
<protein>
    <submittedName>
        <fullName evidence="9">Efflux RND transporter periplasmic adaptor subunit</fullName>
    </submittedName>
</protein>
<keyword evidence="10" id="KW-1185">Reference proteome</keyword>
<dbReference type="Pfam" id="PF25917">
    <property type="entry name" value="BSH_RND"/>
    <property type="match status" value="1"/>
</dbReference>
<dbReference type="PANTHER" id="PTHR30158">
    <property type="entry name" value="ACRA/E-RELATED COMPONENT OF DRUG EFFLUX TRANSPORTER"/>
    <property type="match status" value="1"/>
</dbReference>
<feature type="region of interest" description="Disordered" evidence="3">
    <location>
        <begin position="390"/>
        <end position="412"/>
    </location>
</feature>
<gene>
    <name evidence="9" type="ORF">ACFONL_10970</name>
</gene>
<dbReference type="Pfam" id="PF25967">
    <property type="entry name" value="RND-MFP_C"/>
    <property type="match status" value="1"/>
</dbReference>
<feature type="domain" description="Multidrug resistance protein MdtA-like C-terminal permuted SH3" evidence="8">
    <location>
        <begin position="313"/>
        <end position="375"/>
    </location>
</feature>
<feature type="signal peptide" evidence="4">
    <location>
        <begin position="1"/>
        <end position="36"/>
    </location>
</feature>
<dbReference type="Pfam" id="PF25944">
    <property type="entry name" value="Beta-barrel_RND"/>
    <property type="match status" value="1"/>
</dbReference>
<evidence type="ECO:0000259" key="5">
    <source>
        <dbReference type="Pfam" id="PF25876"/>
    </source>
</evidence>
<dbReference type="PANTHER" id="PTHR30158:SF3">
    <property type="entry name" value="MULTIDRUG EFFLUX PUMP SUBUNIT ACRA-RELATED"/>
    <property type="match status" value="1"/>
</dbReference>
<dbReference type="InterPro" id="IPR006143">
    <property type="entry name" value="RND_pump_MFP"/>
</dbReference>
<feature type="domain" description="Multidrug resistance protein MdtA-like barrel-sandwich hybrid" evidence="6">
    <location>
        <begin position="73"/>
        <end position="215"/>
    </location>
</feature>
<dbReference type="SUPFAM" id="SSF111369">
    <property type="entry name" value="HlyD-like secretion proteins"/>
    <property type="match status" value="1"/>
</dbReference>
<comment type="subcellular location">
    <subcellularLocation>
        <location evidence="1">Cell envelope</location>
    </subcellularLocation>
</comment>
<evidence type="ECO:0000256" key="4">
    <source>
        <dbReference type="SAM" id="SignalP"/>
    </source>
</evidence>
<evidence type="ECO:0000259" key="7">
    <source>
        <dbReference type="Pfam" id="PF25944"/>
    </source>
</evidence>
<evidence type="ECO:0000256" key="2">
    <source>
        <dbReference type="ARBA" id="ARBA00009477"/>
    </source>
</evidence>
<evidence type="ECO:0000256" key="1">
    <source>
        <dbReference type="ARBA" id="ARBA00004196"/>
    </source>
</evidence>
<evidence type="ECO:0000313" key="10">
    <source>
        <dbReference type="Proteomes" id="UP001595704"/>
    </source>
</evidence>
<keyword evidence="4" id="KW-0732">Signal</keyword>
<dbReference type="Gene3D" id="2.40.30.170">
    <property type="match status" value="1"/>
</dbReference>
<dbReference type="InterPro" id="IPR058626">
    <property type="entry name" value="MdtA-like_b-barrel"/>
</dbReference>
<dbReference type="Gene3D" id="1.10.287.470">
    <property type="entry name" value="Helix hairpin bin"/>
    <property type="match status" value="1"/>
</dbReference>
<dbReference type="NCBIfam" id="TIGR01730">
    <property type="entry name" value="RND_mfp"/>
    <property type="match status" value="1"/>
</dbReference>
<feature type="domain" description="Multidrug resistance protein MdtA-like alpha-helical hairpin" evidence="5">
    <location>
        <begin position="113"/>
        <end position="182"/>
    </location>
</feature>
<proteinExistence type="inferred from homology"/>